<evidence type="ECO:0000313" key="2">
    <source>
        <dbReference type="EMBL" id="MBR0575971.1"/>
    </source>
</evidence>
<reference evidence="2" key="1">
    <citation type="submission" date="2021-04" db="EMBL/GenBank/DDBJ databases">
        <title>Proteiniclasticum sedimins sp. nov., an obligate anaerobic bacterium isolated from anaerobic sludge.</title>
        <authorList>
            <person name="Liu J."/>
        </authorList>
    </citation>
    <scope>NUCLEOTIDE SEQUENCE</scope>
    <source>
        <strain evidence="2">BAD-10</strain>
    </source>
</reference>
<dbReference type="Proteomes" id="UP000675379">
    <property type="component" value="Unassembled WGS sequence"/>
</dbReference>
<keyword evidence="1" id="KW-0472">Membrane</keyword>
<keyword evidence="1" id="KW-1133">Transmembrane helix</keyword>
<gene>
    <name evidence="2" type="ORF">KCG48_06410</name>
</gene>
<dbReference type="RefSeq" id="WP_211800680.1">
    <property type="nucleotide sequence ID" value="NZ_JAGSCS010000006.1"/>
</dbReference>
<accession>A0A941CNI7</accession>
<protein>
    <submittedName>
        <fullName evidence="2">Uncharacterized protein</fullName>
    </submittedName>
</protein>
<evidence type="ECO:0000313" key="3">
    <source>
        <dbReference type="Proteomes" id="UP000675379"/>
    </source>
</evidence>
<dbReference type="AlphaFoldDB" id="A0A941CNI7"/>
<proteinExistence type="predicted"/>
<sequence length="190" mass="21911">MRISSELPKVVSEALKVSKESLEIPKMDPKLMGTGGEKILRSMPINRLPSISPMILALLEKELFAFGKLQMAYQRAKAYEREPIQKKMELQFQEMVKIVENNSVQENPVLGSSMMPWQEEMKQLQTMLFHGIMTKTENPTRQLDEASSPALQRLSQFLTSFQRQEKLLVKGKYILLLCLFGILILLLLWR</sequence>
<keyword evidence="1" id="KW-0812">Transmembrane</keyword>
<name>A0A941CNI7_9CLOT</name>
<feature type="transmembrane region" description="Helical" evidence="1">
    <location>
        <begin position="173"/>
        <end position="189"/>
    </location>
</feature>
<dbReference type="EMBL" id="JAGSCS010000006">
    <property type="protein sequence ID" value="MBR0575971.1"/>
    <property type="molecule type" value="Genomic_DNA"/>
</dbReference>
<organism evidence="2 3">
    <name type="scientific">Proteiniclasticum sediminis</name>
    <dbReference type="NCBI Taxonomy" id="2804028"/>
    <lineage>
        <taxon>Bacteria</taxon>
        <taxon>Bacillati</taxon>
        <taxon>Bacillota</taxon>
        <taxon>Clostridia</taxon>
        <taxon>Eubacteriales</taxon>
        <taxon>Clostridiaceae</taxon>
        <taxon>Proteiniclasticum</taxon>
    </lineage>
</organism>
<evidence type="ECO:0000256" key="1">
    <source>
        <dbReference type="SAM" id="Phobius"/>
    </source>
</evidence>
<keyword evidence="3" id="KW-1185">Reference proteome</keyword>
<comment type="caution">
    <text evidence="2">The sequence shown here is derived from an EMBL/GenBank/DDBJ whole genome shotgun (WGS) entry which is preliminary data.</text>
</comment>